<protein>
    <submittedName>
        <fullName evidence="1">Uncharacterized protein</fullName>
    </submittedName>
</protein>
<comment type="caution">
    <text evidence="1">The sequence shown here is derived from an EMBL/GenBank/DDBJ whole genome shotgun (WGS) entry which is preliminary data.</text>
</comment>
<organism evidence="1 2">
    <name type="scientific">Candidatus Thiomargarita nelsonii</name>
    <dbReference type="NCBI Taxonomy" id="1003181"/>
    <lineage>
        <taxon>Bacteria</taxon>
        <taxon>Pseudomonadati</taxon>
        <taxon>Pseudomonadota</taxon>
        <taxon>Gammaproteobacteria</taxon>
        <taxon>Thiotrichales</taxon>
        <taxon>Thiotrichaceae</taxon>
        <taxon>Thiomargarita</taxon>
    </lineage>
</organism>
<keyword evidence="2" id="KW-1185">Reference proteome</keyword>
<evidence type="ECO:0000313" key="2">
    <source>
        <dbReference type="Proteomes" id="UP000076962"/>
    </source>
</evidence>
<dbReference type="Proteomes" id="UP000076962">
    <property type="component" value="Unassembled WGS sequence"/>
</dbReference>
<dbReference type="EMBL" id="LUTY01002762">
    <property type="protein sequence ID" value="OAD19536.1"/>
    <property type="molecule type" value="Genomic_DNA"/>
</dbReference>
<reference evidence="1 2" key="1">
    <citation type="submission" date="2016-05" db="EMBL/GenBank/DDBJ databases">
        <title>Single-cell genome of chain-forming Candidatus Thiomargarita nelsonii and comparison to other large sulfur-oxidizing bacteria.</title>
        <authorList>
            <person name="Winkel M."/>
            <person name="Salman V."/>
            <person name="Woyke T."/>
            <person name="Schulz-Vogt H."/>
            <person name="Richter M."/>
            <person name="Flood B."/>
            <person name="Bailey J."/>
            <person name="Amann R."/>
            <person name="Mussmann M."/>
        </authorList>
    </citation>
    <scope>NUCLEOTIDE SEQUENCE [LARGE SCALE GENOMIC DNA]</scope>
    <source>
        <strain evidence="1 2">THI036</strain>
    </source>
</reference>
<gene>
    <name evidence="1" type="ORF">THIOM_004823</name>
</gene>
<sequence length="50" mass="6118">MNVNNILKIVIVQNPCQNPFNYKSILNPRAISQRRLYFKRSRFRIFEFET</sequence>
<dbReference type="AlphaFoldDB" id="A0A176RUZ0"/>
<accession>A0A176RUZ0</accession>
<name>A0A176RUZ0_9GAMM</name>
<evidence type="ECO:0000313" key="1">
    <source>
        <dbReference type="EMBL" id="OAD19536.1"/>
    </source>
</evidence>
<proteinExistence type="predicted"/>